<dbReference type="SUPFAM" id="SSF55811">
    <property type="entry name" value="Nudix"/>
    <property type="match status" value="1"/>
</dbReference>
<dbReference type="InterPro" id="IPR015797">
    <property type="entry name" value="NUDIX_hydrolase-like_dom_sf"/>
</dbReference>
<proteinExistence type="predicted"/>
<feature type="domain" description="Nudix hydrolase" evidence="2">
    <location>
        <begin position="17"/>
        <end position="72"/>
    </location>
</feature>
<gene>
    <name evidence="3" type="ORF">LKD31_06800</name>
</gene>
<protein>
    <submittedName>
        <fullName evidence="3">NUDIX domain-containing protein</fullName>
    </submittedName>
</protein>
<evidence type="ECO:0000313" key="4">
    <source>
        <dbReference type="Proteomes" id="UP001199424"/>
    </source>
</evidence>
<organism evidence="3 4">
    <name type="scientific">Hominenteromicrobium mulieris</name>
    <dbReference type="NCBI Taxonomy" id="2885357"/>
    <lineage>
        <taxon>Bacteria</taxon>
        <taxon>Bacillati</taxon>
        <taxon>Bacillota</taxon>
        <taxon>Clostridia</taxon>
        <taxon>Eubacteriales</taxon>
        <taxon>Oscillospiraceae</taxon>
        <taxon>Hominenteromicrobium</taxon>
    </lineage>
</organism>
<dbReference type="Pfam" id="PF00293">
    <property type="entry name" value="NUDIX"/>
    <property type="match status" value="1"/>
</dbReference>
<dbReference type="Gene3D" id="3.90.79.10">
    <property type="entry name" value="Nucleoside Triphosphate Pyrophosphohydrolase"/>
    <property type="match status" value="1"/>
</dbReference>
<dbReference type="PROSITE" id="PS00893">
    <property type="entry name" value="NUDIX_BOX"/>
    <property type="match status" value="1"/>
</dbReference>
<comment type="caution">
    <text evidence="3">The sequence shown here is derived from an EMBL/GenBank/DDBJ whole genome shotgun (WGS) entry which is preliminary data.</text>
</comment>
<keyword evidence="1" id="KW-0378">Hydrolase</keyword>
<evidence type="ECO:0000256" key="1">
    <source>
        <dbReference type="ARBA" id="ARBA00022801"/>
    </source>
</evidence>
<dbReference type="GO" id="GO:0016787">
    <property type="term" value="F:hydrolase activity"/>
    <property type="evidence" value="ECO:0007669"/>
    <property type="project" value="UniProtKB-KW"/>
</dbReference>
<evidence type="ECO:0000259" key="2">
    <source>
        <dbReference type="Pfam" id="PF00293"/>
    </source>
</evidence>
<sequence>MLAVKFYEDVKDELLRFAVVIAKHDGKWVFCKHKERETLEFPGGHRETGELILETAKRELMEETGAVKFEIRPIYMYSVTGKTRVNETGEESFGGLFYAEIASFGEIHSEMEKIVLCDALPENWTYPEIQPALLKEAERRGFGV</sequence>
<dbReference type="RefSeq" id="WP_308449117.1">
    <property type="nucleotide sequence ID" value="NZ_JAJEQC010000005.1"/>
</dbReference>
<dbReference type="InterPro" id="IPR020084">
    <property type="entry name" value="NUDIX_hydrolase_CS"/>
</dbReference>
<reference evidence="3" key="1">
    <citation type="submission" date="2021-10" db="EMBL/GenBank/DDBJ databases">
        <title>Anaerobic single-cell dispensing facilitates the cultivation of human gut bacteria.</title>
        <authorList>
            <person name="Afrizal A."/>
        </authorList>
    </citation>
    <scope>NUCLEOTIDE SEQUENCE</scope>
    <source>
        <strain evidence="3">CLA-AA-H250</strain>
    </source>
</reference>
<keyword evidence="4" id="KW-1185">Reference proteome</keyword>
<dbReference type="EMBL" id="JAJEQC010000005">
    <property type="protein sequence ID" value="MCC2136723.1"/>
    <property type="molecule type" value="Genomic_DNA"/>
</dbReference>
<name>A0AAE3AMG6_9FIRM</name>
<dbReference type="Proteomes" id="UP001199424">
    <property type="component" value="Unassembled WGS sequence"/>
</dbReference>
<dbReference type="InterPro" id="IPR000086">
    <property type="entry name" value="NUDIX_hydrolase_dom"/>
</dbReference>
<dbReference type="CDD" id="cd04665">
    <property type="entry name" value="NUDIX_RppH"/>
    <property type="match status" value="1"/>
</dbReference>
<dbReference type="AlphaFoldDB" id="A0AAE3AMG6"/>
<accession>A0AAE3AMG6</accession>
<evidence type="ECO:0000313" key="3">
    <source>
        <dbReference type="EMBL" id="MCC2136723.1"/>
    </source>
</evidence>
<dbReference type="InterPro" id="IPR014078">
    <property type="entry name" value="Nudix_YtkD"/>
</dbReference>